<feature type="signal peptide" evidence="1">
    <location>
        <begin position="1"/>
        <end position="16"/>
    </location>
</feature>
<dbReference type="InParanoid" id="G0MIW8"/>
<feature type="chain" id="PRO_5003404163" evidence="1">
    <location>
        <begin position="17"/>
        <end position="76"/>
    </location>
</feature>
<evidence type="ECO:0000256" key="1">
    <source>
        <dbReference type="SAM" id="SignalP"/>
    </source>
</evidence>
<gene>
    <name evidence="2" type="ORF">CAEBREN_19114</name>
</gene>
<dbReference type="OrthoDB" id="5789942at2759"/>
<reference evidence="3" key="1">
    <citation type="submission" date="2011-07" db="EMBL/GenBank/DDBJ databases">
        <authorList>
            <consortium name="Caenorhabditis brenneri Sequencing and Analysis Consortium"/>
            <person name="Wilson R.K."/>
        </authorList>
    </citation>
    <scope>NUCLEOTIDE SEQUENCE [LARGE SCALE GENOMIC DNA]</scope>
    <source>
        <strain evidence="3">PB2801</strain>
    </source>
</reference>
<proteinExistence type="predicted"/>
<sequence length="76" mass="8662">MKFLIFLVLLASGAHSASLMPYPMVPPLALDASCHVSKCYRNIFNKSNSCAKGEYLHSFKKCEKKMYREDTCCKEH</sequence>
<evidence type="ECO:0000313" key="2">
    <source>
        <dbReference type="EMBL" id="EGT31442.1"/>
    </source>
</evidence>
<dbReference type="Proteomes" id="UP000008068">
    <property type="component" value="Unassembled WGS sequence"/>
</dbReference>
<organism evidence="3">
    <name type="scientific">Caenorhabditis brenneri</name>
    <name type="common">Nematode worm</name>
    <dbReference type="NCBI Taxonomy" id="135651"/>
    <lineage>
        <taxon>Eukaryota</taxon>
        <taxon>Metazoa</taxon>
        <taxon>Ecdysozoa</taxon>
        <taxon>Nematoda</taxon>
        <taxon>Chromadorea</taxon>
        <taxon>Rhabditida</taxon>
        <taxon>Rhabditina</taxon>
        <taxon>Rhabditomorpha</taxon>
        <taxon>Rhabditoidea</taxon>
        <taxon>Rhabditidae</taxon>
        <taxon>Peloderinae</taxon>
        <taxon>Caenorhabditis</taxon>
    </lineage>
</organism>
<keyword evidence="3" id="KW-1185">Reference proteome</keyword>
<dbReference type="HOGENOM" id="CLU_2429039_0_0_1"/>
<dbReference type="STRING" id="135651.G0MIW8"/>
<name>G0MIW8_CAEBE</name>
<protein>
    <submittedName>
        <fullName evidence="2">Uncharacterized protein</fullName>
    </submittedName>
</protein>
<dbReference type="EMBL" id="GL379796">
    <property type="protein sequence ID" value="EGT31442.1"/>
    <property type="molecule type" value="Genomic_DNA"/>
</dbReference>
<dbReference type="eggNOG" id="ENOG502TIP6">
    <property type="taxonomic scope" value="Eukaryota"/>
</dbReference>
<dbReference type="FunCoup" id="G0MIW8">
    <property type="interactions" value="1899"/>
</dbReference>
<evidence type="ECO:0000313" key="3">
    <source>
        <dbReference type="Proteomes" id="UP000008068"/>
    </source>
</evidence>
<dbReference type="AlphaFoldDB" id="G0MIW8"/>
<accession>G0MIW8</accession>
<keyword evidence="1" id="KW-0732">Signal</keyword>